<keyword evidence="2" id="KW-1185">Reference proteome</keyword>
<evidence type="ECO:0000313" key="2">
    <source>
        <dbReference type="Proteomes" id="UP001149813"/>
    </source>
</evidence>
<dbReference type="EMBL" id="JANBOJ010000513">
    <property type="protein sequence ID" value="KAJ1719048.1"/>
    <property type="molecule type" value="Genomic_DNA"/>
</dbReference>
<accession>A0A9W7XV75</accession>
<evidence type="ECO:0000313" key="1">
    <source>
        <dbReference type="EMBL" id="KAJ1719048.1"/>
    </source>
</evidence>
<proteinExistence type="predicted"/>
<name>A0A9W7XV75_9FUNG</name>
<dbReference type="Proteomes" id="UP001149813">
    <property type="component" value="Unassembled WGS sequence"/>
</dbReference>
<comment type="caution">
    <text evidence="1">The sequence shown here is derived from an EMBL/GenBank/DDBJ whole genome shotgun (WGS) entry which is preliminary data.</text>
</comment>
<dbReference type="OrthoDB" id="5564734at2759"/>
<gene>
    <name evidence="1" type="ORF">LPJ53_006117</name>
</gene>
<dbReference type="AlphaFoldDB" id="A0A9W7XV75"/>
<reference evidence="1" key="1">
    <citation type="submission" date="2022-07" db="EMBL/GenBank/DDBJ databases">
        <title>Phylogenomic reconstructions and comparative analyses of Kickxellomycotina fungi.</title>
        <authorList>
            <person name="Reynolds N.K."/>
            <person name="Stajich J.E."/>
            <person name="Barry K."/>
            <person name="Grigoriev I.V."/>
            <person name="Crous P."/>
            <person name="Smith M.E."/>
        </authorList>
    </citation>
    <scope>NUCLEOTIDE SEQUENCE</scope>
    <source>
        <strain evidence="1">NBRC 32514</strain>
    </source>
</reference>
<organism evidence="1 2">
    <name type="scientific">Coemansia erecta</name>
    <dbReference type="NCBI Taxonomy" id="147472"/>
    <lineage>
        <taxon>Eukaryota</taxon>
        <taxon>Fungi</taxon>
        <taxon>Fungi incertae sedis</taxon>
        <taxon>Zoopagomycota</taxon>
        <taxon>Kickxellomycotina</taxon>
        <taxon>Kickxellomycetes</taxon>
        <taxon>Kickxellales</taxon>
        <taxon>Kickxellaceae</taxon>
        <taxon>Coemansia</taxon>
    </lineage>
</organism>
<sequence length="179" mass="20780">MSTTIPYRTPTVIQSVDEYKRKLKEYRENSNSPKYRIEYFHEFKTNDSSGKESNDANLSKQLNEAVLYFSSQTHIAQFIVNNYYGYFAQDMFEIRSRSGVLFYRDNVMVSYIENIDFESIRYNVYDLEYAKAKHSPKRQRLIREGVVTEDGKVKTASKGGDSFGHSEGYASQGCNCTIQ</sequence>
<protein>
    <submittedName>
        <fullName evidence="1">Uncharacterized protein</fullName>
    </submittedName>
</protein>